<feature type="transmembrane region" description="Helical" evidence="1">
    <location>
        <begin position="42"/>
        <end position="61"/>
    </location>
</feature>
<dbReference type="RefSeq" id="NP_050886.1">
    <property type="nucleotide sequence ID" value="NC_000927.1"/>
</dbReference>
<dbReference type="GeneID" id="1496868"/>
<accession>Q9T3S5</accession>
<evidence type="ECO:0000256" key="1">
    <source>
        <dbReference type="SAM" id="Phobius"/>
    </source>
</evidence>
<proteinExistence type="predicted"/>
<reference evidence="2" key="1">
    <citation type="journal article" date="1999" name="Proc. Natl. Acad. Sci. U.S.A.">
        <title>The complete chloroplast DNA sequence of the green alga Nephroselmis olivacea: insights into the architecture of ancestral chloroplast genomes.</title>
        <authorList>
            <person name="Turmel M."/>
            <person name="Otis C."/>
            <person name="Lemieux C."/>
        </authorList>
    </citation>
    <scope>NUCLEOTIDE SEQUENCE [LARGE SCALE GENOMIC DNA]</scope>
    <source>
        <strain>NIES-484</strain>
    </source>
</reference>
<keyword evidence="1" id="KW-0472">Membrane</keyword>
<keyword evidence="1" id="KW-1133">Transmembrane helix</keyword>
<dbReference type="EMBL" id="AF137379">
    <property type="protein sequence ID" value="AAD54857.1"/>
    <property type="molecule type" value="Genomic_DNA"/>
</dbReference>
<dbReference type="GeneID" id="1496916"/>
<dbReference type="RefSeq" id="NP_050961.1">
    <property type="nucleotide sequence ID" value="NC_000927.1"/>
</dbReference>
<protein>
    <submittedName>
        <fullName evidence="2">Uncharacterized protein</fullName>
    </submittedName>
</protein>
<dbReference type="EMBL" id="AF137379">
    <property type="protein sequence ID" value="AAD54932.1"/>
    <property type="molecule type" value="Genomic_DNA"/>
</dbReference>
<keyword evidence="1" id="KW-0812">Transmembrane</keyword>
<dbReference type="AlphaFoldDB" id="Q9T3S5"/>
<evidence type="ECO:0000313" key="2">
    <source>
        <dbReference type="EMBL" id="AAD54932.1"/>
    </source>
</evidence>
<keyword evidence="2" id="KW-0150">Chloroplast</keyword>
<geneLocation type="chloroplast" evidence="2"/>
<keyword evidence="2" id="KW-0934">Plastid</keyword>
<organism evidence="2">
    <name type="scientific">Nephroselmis olivacea</name>
    <name type="common">Green alga</name>
    <dbReference type="NCBI Taxonomy" id="31312"/>
    <lineage>
        <taxon>Eukaryota</taxon>
        <taxon>Viridiplantae</taxon>
        <taxon>Chlorophyta</taxon>
        <taxon>Nephroselmidophyceae</taxon>
        <taxon>Nephroselmidales</taxon>
        <taxon>Nephroselmidaceae</taxon>
        <taxon>Nephroselmis</taxon>
    </lineage>
</organism>
<sequence length="236" mass="27337">MSWENRWDQFKADCQKRVIHASLAVGPRLRQLPECMKSLTPFLSTIAQYYLLMYLFIIFWLSSIDMLEILVACLDEPIIVPIWGTLKFELDLTQILSGSDTICAVLESCRMKLQLILRYGFTCIIHTPLDWIASLIEGLSIGTHKLTMILNGIVSKLEIVITVLDRILIVFDWILGKVSRHDTIISPMIPGIILFALLTELNRRWVHFLVNLLHILAELLWKILNCFFKLVKRWLS</sequence>
<name>Q9T3S5_NEPOL</name>